<dbReference type="Proteomes" id="UP000254116">
    <property type="component" value="Unassembled WGS sequence"/>
</dbReference>
<protein>
    <submittedName>
        <fullName evidence="1">Helicase-exonuclease AddAB, AddB subunit</fullName>
        <ecNumber evidence="1">3.1.-.-</ecNumber>
    </submittedName>
</protein>
<dbReference type="EMBL" id="UHBY01000003">
    <property type="protein sequence ID" value="SUL33717.1"/>
    <property type="molecule type" value="Genomic_DNA"/>
</dbReference>
<name>A0A380EGX9_STAAU</name>
<evidence type="ECO:0000313" key="2">
    <source>
        <dbReference type="Proteomes" id="UP000254116"/>
    </source>
</evidence>
<keyword evidence="1" id="KW-0269">Exonuclease</keyword>
<gene>
    <name evidence="1" type="primary">addB_4</name>
    <name evidence="1" type="ORF">NCTC10702_01471</name>
</gene>
<keyword evidence="1" id="KW-0347">Helicase</keyword>
<accession>A0A380EGX9</accession>
<keyword evidence="1" id="KW-0378">Hydrolase</keyword>
<reference evidence="1 2" key="1">
    <citation type="submission" date="2018-06" db="EMBL/GenBank/DDBJ databases">
        <authorList>
            <consortium name="Pathogen Informatics"/>
            <person name="Doyle S."/>
        </authorList>
    </citation>
    <scope>NUCLEOTIDE SEQUENCE [LARGE SCALE GENOMIC DNA]</scope>
    <source>
        <strain evidence="1 2">NCTC10702</strain>
    </source>
</reference>
<dbReference type="EC" id="3.1.-.-" evidence="1"/>
<sequence>MKPGGLLYFHVHEPRIKFKSWSDIDEDKLEQDLIKKFKLSGLVNADQTVIDALDIRLEPKFTSDIVPVGLNKDGS</sequence>
<evidence type="ECO:0000313" key="1">
    <source>
        <dbReference type="EMBL" id="SUL33717.1"/>
    </source>
</evidence>
<organism evidence="1 2">
    <name type="scientific">Staphylococcus aureus</name>
    <dbReference type="NCBI Taxonomy" id="1280"/>
    <lineage>
        <taxon>Bacteria</taxon>
        <taxon>Bacillati</taxon>
        <taxon>Bacillota</taxon>
        <taxon>Bacilli</taxon>
        <taxon>Bacillales</taxon>
        <taxon>Staphylococcaceae</taxon>
        <taxon>Staphylococcus</taxon>
    </lineage>
</organism>
<dbReference type="GO" id="GO:0004527">
    <property type="term" value="F:exonuclease activity"/>
    <property type="evidence" value="ECO:0007669"/>
    <property type="project" value="UniProtKB-KW"/>
</dbReference>
<keyword evidence="1" id="KW-0540">Nuclease</keyword>
<keyword evidence="1" id="KW-0067">ATP-binding</keyword>
<keyword evidence="1" id="KW-0547">Nucleotide-binding</keyword>
<proteinExistence type="predicted"/>
<dbReference type="GO" id="GO:0004386">
    <property type="term" value="F:helicase activity"/>
    <property type="evidence" value="ECO:0007669"/>
    <property type="project" value="UniProtKB-KW"/>
</dbReference>
<dbReference type="AlphaFoldDB" id="A0A380EGX9"/>